<gene>
    <name evidence="5" type="primary">siaP_2</name>
    <name evidence="5" type="ORF">NCTC10717_01251</name>
</gene>
<dbReference type="EMBL" id="UHIA01000004">
    <property type="protein sequence ID" value="SUO96927.1"/>
    <property type="molecule type" value="Genomic_DNA"/>
</dbReference>
<feature type="binding site" evidence="3">
    <location>
        <position position="238"/>
    </location>
    <ligand>
        <name>substrate</name>
    </ligand>
</feature>
<accession>A0A380MZL8</accession>
<dbReference type="PIRSF" id="PIRSF039026">
    <property type="entry name" value="SiaP"/>
    <property type="match status" value="1"/>
</dbReference>
<dbReference type="PANTHER" id="PTHR33376:SF5">
    <property type="entry name" value="EXTRACYTOPLASMIC SOLUTE RECEPTOR PROTEIN"/>
    <property type="match status" value="1"/>
</dbReference>
<organism evidence="5 6">
    <name type="scientific">Suttonella indologenes</name>
    <dbReference type="NCBI Taxonomy" id="13276"/>
    <lineage>
        <taxon>Bacteria</taxon>
        <taxon>Pseudomonadati</taxon>
        <taxon>Pseudomonadota</taxon>
        <taxon>Gammaproteobacteria</taxon>
        <taxon>Cardiobacteriales</taxon>
        <taxon>Cardiobacteriaceae</taxon>
        <taxon>Suttonella</taxon>
    </lineage>
</organism>
<dbReference type="InterPro" id="IPR038404">
    <property type="entry name" value="TRAP_DctP_sf"/>
</dbReference>
<dbReference type="InterPro" id="IPR018389">
    <property type="entry name" value="DctP_fam"/>
</dbReference>
<evidence type="ECO:0000256" key="4">
    <source>
        <dbReference type="SAM" id="SignalP"/>
    </source>
</evidence>
<dbReference type="InterPro" id="IPR026289">
    <property type="entry name" value="SBP_TakP-like"/>
</dbReference>
<dbReference type="NCBIfam" id="NF037995">
    <property type="entry name" value="TRAP_S1"/>
    <property type="match status" value="1"/>
</dbReference>
<dbReference type="Pfam" id="PF03480">
    <property type="entry name" value="DctP"/>
    <property type="match status" value="1"/>
</dbReference>
<evidence type="ECO:0000313" key="6">
    <source>
        <dbReference type="Proteomes" id="UP000254575"/>
    </source>
</evidence>
<dbReference type="InterPro" id="IPR006311">
    <property type="entry name" value="TAT_signal"/>
</dbReference>
<proteinExistence type="predicted"/>
<name>A0A380MZL8_9GAMM</name>
<reference evidence="5 6" key="1">
    <citation type="submission" date="2018-06" db="EMBL/GenBank/DDBJ databases">
        <authorList>
            <consortium name="Pathogen Informatics"/>
            <person name="Doyle S."/>
        </authorList>
    </citation>
    <scope>NUCLEOTIDE SEQUENCE [LARGE SCALE GENOMIC DNA]</scope>
    <source>
        <strain evidence="5 6">NCTC10717</strain>
    </source>
</reference>
<dbReference type="GO" id="GO:0046872">
    <property type="term" value="F:metal ion binding"/>
    <property type="evidence" value="ECO:0007669"/>
    <property type="project" value="UniProtKB-KW"/>
</dbReference>
<dbReference type="CDD" id="cd13604">
    <property type="entry name" value="PBP2_TRAP_ketoacid_lactate_like"/>
    <property type="match status" value="1"/>
</dbReference>
<evidence type="ECO:0000256" key="2">
    <source>
        <dbReference type="PIRSR" id="PIRSR039026-1"/>
    </source>
</evidence>
<dbReference type="GO" id="GO:0055085">
    <property type="term" value="P:transmembrane transport"/>
    <property type="evidence" value="ECO:0007669"/>
    <property type="project" value="InterPro"/>
</dbReference>
<feature type="binding site" evidence="3">
    <location>
        <position position="213"/>
    </location>
    <ligand>
        <name>substrate</name>
    </ligand>
</feature>
<dbReference type="OrthoDB" id="9769667at2"/>
<keyword evidence="6" id="KW-1185">Reference proteome</keyword>
<dbReference type="Gene3D" id="3.40.190.170">
    <property type="entry name" value="Bacterial extracellular solute-binding protein, family 7"/>
    <property type="match status" value="1"/>
</dbReference>
<feature type="binding site" evidence="2">
    <location>
        <position position="176"/>
    </location>
    <ligand>
        <name>substrate</name>
    </ligand>
</feature>
<dbReference type="Gene3D" id="3.40.190.10">
    <property type="entry name" value="Periplasmic binding protein-like II"/>
    <property type="match status" value="1"/>
</dbReference>
<dbReference type="RefSeq" id="WP_115218482.1">
    <property type="nucleotide sequence ID" value="NZ_UHIA01000004.1"/>
</dbReference>
<dbReference type="PANTHER" id="PTHR33376">
    <property type="match status" value="1"/>
</dbReference>
<dbReference type="GO" id="GO:0031317">
    <property type="term" value="C:tripartite ATP-independent periplasmic transporter complex"/>
    <property type="evidence" value="ECO:0007669"/>
    <property type="project" value="InterPro"/>
</dbReference>
<feature type="binding site" evidence="3">
    <location>
        <position position="214"/>
    </location>
    <ligand>
        <name>Na(+)</name>
        <dbReference type="ChEBI" id="CHEBI:29101"/>
    </ligand>
</feature>
<dbReference type="AlphaFoldDB" id="A0A380MZL8"/>
<keyword evidence="1 4" id="KW-0732">Signal</keyword>
<dbReference type="Proteomes" id="UP000254575">
    <property type="component" value="Unassembled WGS sequence"/>
</dbReference>
<protein>
    <submittedName>
        <fullName evidence="5">Neu5Ac-binding protein</fullName>
    </submittedName>
</protein>
<feature type="chain" id="PRO_5016937516" evidence="4">
    <location>
        <begin position="25"/>
        <end position="356"/>
    </location>
</feature>
<dbReference type="PROSITE" id="PS51318">
    <property type="entry name" value="TAT"/>
    <property type="match status" value="1"/>
</dbReference>
<sequence length="356" mass="39622">MKRRQLLTATSAAALALGAGAAQAKEKEQKFNWKLVMAWPKNFPGLATSMDWFVQEAKKLSNGRLNITLYGAGELVPAFEVFNAVSEGTAEMGHSTPYYWKGKIPEAEMFSSVPFGMLADETTAWFLEGEGRKLLTELYKPFGVVPFIGGNTTMQMGGWFNKEINSPEDLKGLKIRMPGIGGEVYKMAGASPTSLPGSEIFTSMQSGVIDATDWVSPWNDLAFGLHKAAKFYYNGWQEPCGLIEILLNEKALASLPEDLKAIIENLTQALNQRMMNAFMHNNGQSLKVLQEQHKIEIRNFPADVLKVFKENTAKYLETFAGKSAIAKRIVDSYQSYQASQVEYAKNRIQFEQSRIA</sequence>
<evidence type="ECO:0000256" key="1">
    <source>
        <dbReference type="ARBA" id="ARBA00022729"/>
    </source>
</evidence>
<evidence type="ECO:0000256" key="3">
    <source>
        <dbReference type="PIRSR" id="PIRSR039026-2"/>
    </source>
</evidence>
<feature type="signal peptide" evidence="4">
    <location>
        <begin position="1"/>
        <end position="24"/>
    </location>
</feature>
<evidence type="ECO:0000313" key="5">
    <source>
        <dbReference type="EMBL" id="SUO96927.1"/>
    </source>
</evidence>
<feature type="binding site" evidence="2">
    <location>
        <position position="155"/>
    </location>
    <ligand>
        <name>substrate</name>
    </ligand>
</feature>
<keyword evidence="3" id="KW-0479">Metal-binding</keyword>